<dbReference type="SUPFAM" id="SSF51215">
    <property type="entry name" value="Regulatory protein AraC"/>
    <property type="match status" value="1"/>
</dbReference>
<dbReference type="PANTHER" id="PTHR43280:SF28">
    <property type="entry name" value="HTH-TYPE TRANSCRIPTIONAL ACTIVATOR RHAS"/>
    <property type="match status" value="1"/>
</dbReference>
<dbReference type="GO" id="GO:0003700">
    <property type="term" value="F:DNA-binding transcription factor activity"/>
    <property type="evidence" value="ECO:0007669"/>
    <property type="project" value="InterPro"/>
</dbReference>
<dbReference type="InterPro" id="IPR037923">
    <property type="entry name" value="HTH-like"/>
</dbReference>
<name>A0A1R1EPF5_9BACL</name>
<dbReference type="PROSITE" id="PS01124">
    <property type="entry name" value="HTH_ARAC_FAMILY_2"/>
    <property type="match status" value="1"/>
</dbReference>
<organism evidence="5 6">
    <name type="scientific">Paenibacillus rhizosphaerae</name>
    <dbReference type="NCBI Taxonomy" id="297318"/>
    <lineage>
        <taxon>Bacteria</taxon>
        <taxon>Bacillati</taxon>
        <taxon>Bacillota</taxon>
        <taxon>Bacilli</taxon>
        <taxon>Bacillales</taxon>
        <taxon>Paenibacillaceae</taxon>
        <taxon>Paenibacillus</taxon>
    </lineage>
</organism>
<dbReference type="InterPro" id="IPR009057">
    <property type="entry name" value="Homeodomain-like_sf"/>
</dbReference>
<keyword evidence="2" id="KW-0238">DNA-binding</keyword>
<dbReference type="RefSeq" id="WP_076171341.1">
    <property type="nucleotide sequence ID" value="NZ_MRTP01000004.1"/>
</dbReference>
<evidence type="ECO:0000313" key="5">
    <source>
        <dbReference type="EMBL" id="OMF53691.1"/>
    </source>
</evidence>
<dbReference type="PANTHER" id="PTHR43280">
    <property type="entry name" value="ARAC-FAMILY TRANSCRIPTIONAL REGULATOR"/>
    <property type="match status" value="1"/>
</dbReference>
<dbReference type="Pfam" id="PF12833">
    <property type="entry name" value="HTH_18"/>
    <property type="match status" value="1"/>
</dbReference>
<dbReference type="InterPro" id="IPR014710">
    <property type="entry name" value="RmlC-like_jellyroll"/>
</dbReference>
<dbReference type="PROSITE" id="PS00041">
    <property type="entry name" value="HTH_ARAC_FAMILY_1"/>
    <property type="match status" value="1"/>
</dbReference>
<accession>A0A1R1EPF5</accession>
<dbReference type="EMBL" id="MRTP01000004">
    <property type="protein sequence ID" value="OMF53691.1"/>
    <property type="molecule type" value="Genomic_DNA"/>
</dbReference>
<keyword evidence="6" id="KW-1185">Reference proteome</keyword>
<dbReference type="InterPro" id="IPR020449">
    <property type="entry name" value="Tscrpt_reg_AraC-type_HTH"/>
</dbReference>
<protein>
    <recommendedName>
        <fullName evidence="4">HTH araC/xylS-type domain-containing protein</fullName>
    </recommendedName>
</protein>
<dbReference type="Proteomes" id="UP000187172">
    <property type="component" value="Unassembled WGS sequence"/>
</dbReference>
<gene>
    <name evidence="5" type="ORF">BK138_17850</name>
</gene>
<dbReference type="Gene3D" id="1.10.10.60">
    <property type="entry name" value="Homeodomain-like"/>
    <property type="match status" value="2"/>
</dbReference>
<dbReference type="InterPro" id="IPR018060">
    <property type="entry name" value="HTH_AraC"/>
</dbReference>
<reference evidence="5 6" key="1">
    <citation type="submission" date="2016-11" db="EMBL/GenBank/DDBJ databases">
        <title>Paenibacillus species isolates.</title>
        <authorList>
            <person name="Beno S.M."/>
        </authorList>
    </citation>
    <scope>NUCLEOTIDE SEQUENCE [LARGE SCALE GENOMIC DNA]</scope>
    <source>
        <strain evidence="5 6">FSL R5-0378</strain>
    </source>
</reference>
<sequence length="289" mass="33156">MGTMTSFLERGLMDEDFPIRVVQTEETFLFAPHWHEEVEIVYVAESGARIELNHHLCELKKGEILMIKPGEVHSFLPGTGKLLIIVFRMHFLTGTNPSGPDEQSLKLLVSHNTVIPAHQVQKANLALMMKAIAEEESGRQPGYKWSMKARLYDLIVRLIRLKPGQMEDDYPGGASSESKKFAFIEAVCEYMERHYDQPLKLDDIADHTNFNKFYLCKLFKEARGMTVMDYLNQYRIAQAKWELLGGSESILQIAVRNGFNNLNSFNRIFKKYNGCTPSEFRKRSGRTAQ</sequence>
<dbReference type="STRING" id="297318.BK138_17850"/>
<evidence type="ECO:0000313" key="6">
    <source>
        <dbReference type="Proteomes" id="UP000187172"/>
    </source>
</evidence>
<comment type="caution">
    <text evidence="5">The sequence shown here is derived from an EMBL/GenBank/DDBJ whole genome shotgun (WGS) entry which is preliminary data.</text>
</comment>
<dbReference type="Pfam" id="PF02311">
    <property type="entry name" value="AraC_binding"/>
    <property type="match status" value="1"/>
</dbReference>
<dbReference type="Gene3D" id="2.60.120.10">
    <property type="entry name" value="Jelly Rolls"/>
    <property type="match status" value="1"/>
</dbReference>
<dbReference type="InterPro" id="IPR018062">
    <property type="entry name" value="HTH_AraC-typ_CS"/>
</dbReference>
<dbReference type="InterPro" id="IPR003313">
    <property type="entry name" value="AraC-bd"/>
</dbReference>
<evidence type="ECO:0000256" key="1">
    <source>
        <dbReference type="ARBA" id="ARBA00023015"/>
    </source>
</evidence>
<keyword evidence="3" id="KW-0804">Transcription</keyword>
<evidence type="ECO:0000256" key="3">
    <source>
        <dbReference type="ARBA" id="ARBA00023163"/>
    </source>
</evidence>
<proteinExistence type="predicted"/>
<dbReference type="AlphaFoldDB" id="A0A1R1EPF5"/>
<feature type="domain" description="HTH araC/xylS-type" evidence="4">
    <location>
        <begin position="185"/>
        <end position="283"/>
    </location>
</feature>
<evidence type="ECO:0000259" key="4">
    <source>
        <dbReference type="PROSITE" id="PS01124"/>
    </source>
</evidence>
<keyword evidence="1" id="KW-0805">Transcription regulation</keyword>
<dbReference type="PRINTS" id="PR00032">
    <property type="entry name" value="HTHARAC"/>
</dbReference>
<dbReference type="GO" id="GO:0043565">
    <property type="term" value="F:sequence-specific DNA binding"/>
    <property type="evidence" value="ECO:0007669"/>
    <property type="project" value="InterPro"/>
</dbReference>
<dbReference type="SUPFAM" id="SSF46689">
    <property type="entry name" value="Homeodomain-like"/>
    <property type="match status" value="2"/>
</dbReference>
<evidence type="ECO:0000256" key="2">
    <source>
        <dbReference type="ARBA" id="ARBA00023125"/>
    </source>
</evidence>
<dbReference type="SMART" id="SM00342">
    <property type="entry name" value="HTH_ARAC"/>
    <property type="match status" value="1"/>
</dbReference>